<feature type="transmembrane region" description="Helical" evidence="5">
    <location>
        <begin position="334"/>
        <end position="354"/>
    </location>
</feature>
<sequence length="560" mass="60004">MKNFSTKYLKSDIKSGLVVFLVALPLCLGIALASGAPLFAGIISGVVAGIVVGMLSDSQLSVSGPAAGLTAIVLAAIASLGSFEAFLLAGFLAGAMQIIFGFLKAGVLSNYLPSNVIEGMLAAIGIIIILSQLPHAVGFDEMHEGDYFYINATGEHQIFQTLSNMVNYIHPGALIVVLASLAILIAFMKVPFLMKMKSLPGALIAVLAGIAINEVFKLTGSSLAIGQDHLVSLPIPESMNQFWSQFSLPDFSQIGNSEIWVVAITIATVASIETLLCIEAADKMDPLKRYTRTNRELKAQGIGNMISSLIGGIPVTSVIVRTSANVESGGRTKIAAISHGVFLMIAVITIPFFLNKIPLASLAAVLLVVGYKLASPRIFVHMWKNSRKFQFIPFVITVVAIVMTDLLVGVGIGLAVSIYFILRGNVKLAYFFKKDKHTAGEIINMELAQEVSFLNKAAIKQTFAHLPENSEVVIDASNTIYIDYDVLQLIKEFANEGSRDKNISIQLVGFRKEYKIDNSTTHVTSVVSDNEGPVSPDKIVNGTKVPSNILNVTELALSTI</sequence>
<dbReference type="Pfam" id="PF00916">
    <property type="entry name" value="Sulfate_transp"/>
    <property type="match status" value="1"/>
</dbReference>
<feature type="transmembrane region" description="Helical" evidence="5">
    <location>
        <begin position="199"/>
        <end position="216"/>
    </location>
</feature>
<dbReference type="PANTHER" id="PTHR11814">
    <property type="entry name" value="SULFATE TRANSPORTER"/>
    <property type="match status" value="1"/>
</dbReference>
<feature type="transmembrane region" description="Helical" evidence="5">
    <location>
        <begin position="12"/>
        <end position="32"/>
    </location>
</feature>
<keyword evidence="3 5" id="KW-1133">Transmembrane helix</keyword>
<evidence type="ECO:0000313" key="7">
    <source>
        <dbReference type="EMBL" id="MBJ2174529.1"/>
    </source>
</evidence>
<comment type="caution">
    <text evidence="7">The sequence shown here is derived from an EMBL/GenBank/DDBJ whole genome shotgun (WGS) entry which is preliminary data.</text>
</comment>
<evidence type="ECO:0000313" key="8">
    <source>
        <dbReference type="Proteomes" id="UP000623301"/>
    </source>
</evidence>
<feature type="transmembrane region" description="Helical" evidence="5">
    <location>
        <begin position="86"/>
        <end position="103"/>
    </location>
</feature>
<name>A0ABS0WRG0_9FLAO</name>
<gene>
    <name evidence="7" type="ORF">JBL43_09790</name>
</gene>
<feature type="transmembrane region" description="Helical" evidence="5">
    <location>
        <begin position="359"/>
        <end position="379"/>
    </location>
</feature>
<evidence type="ECO:0000256" key="1">
    <source>
        <dbReference type="ARBA" id="ARBA00004141"/>
    </source>
</evidence>
<evidence type="ECO:0000256" key="3">
    <source>
        <dbReference type="ARBA" id="ARBA00022989"/>
    </source>
</evidence>
<keyword evidence="8" id="KW-1185">Reference proteome</keyword>
<feature type="transmembrane region" description="Helical" evidence="5">
    <location>
        <begin position="115"/>
        <end position="133"/>
    </location>
</feature>
<protein>
    <submittedName>
        <fullName evidence="7">SulP family inorganic anion transporter</fullName>
    </submittedName>
</protein>
<dbReference type="EMBL" id="JAEHFJ010000004">
    <property type="protein sequence ID" value="MBJ2174529.1"/>
    <property type="molecule type" value="Genomic_DNA"/>
</dbReference>
<evidence type="ECO:0000256" key="4">
    <source>
        <dbReference type="ARBA" id="ARBA00023136"/>
    </source>
</evidence>
<feature type="transmembrane region" description="Helical" evidence="5">
    <location>
        <begin position="391"/>
        <end position="422"/>
    </location>
</feature>
<feature type="domain" description="SLC26A/SulP transporter" evidence="6">
    <location>
        <begin position="9"/>
        <end position="396"/>
    </location>
</feature>
<feature type="transmembrane region" description="Helical" evidence="5">
    <location>
        <begin position="168"/>
        <end position="187"/>
    </location>
</feature>
<feature type="transmembrane region" description="Helical" evidence="5">
    <location>
        <begin position="38"/>
        <end position="55"/>
    </location>
</feature>
<keyword evidence="4 5" id="KW-0472">Membrane</keyword>
<reference evidence="7 8" key="1">
    <citation type="submission" date="2020-12" db="EMBL/GenBank/DDBJ databases">
        <title>Aureibaculum luteum sp. nov. and Aureibaculum flavum sp. nov., novel members of the family Flavobacteriaceae isolated from Antarctic intertidal sediments.</title>
        <authorList>
            <person name="He X."/>
            <person name="Zhang X."/>
        </authorList>
    </citation>
    <scope>NUCLEOTIDE SEQUENCE [LARGE SCALE GENOMIC DNA]</scope>
    <source>
        <strain evidence="7 8">A20</strain>
    </source>
</reference>
<feature type="transmembrane region" description="Helical" evidence="5">
    <location>
        <begin position="259"/>
        <end position="281"/>
    </location>
</feature>
<accession>A0ABS0WRG0</accession>
<organism evidence="7 8">
    <name type="scientific">Aureibaculum flavum</name>
    <dbReference type="NCBI Taxonomy" id="2795986"/>
    <lineage>
        <taxon>Bacteria</taxon>
        <taxon>Pseudomonadati</taxon>
        <taxon>Bacteroidota</taxon>
        <taxon>Flavobacteriia</taxon>
        <taxon>Flavobacteriales</taxon>
        <taxon>Flavobacteriaceae</taxon>
        <taxon>Aureibaculum</taxon>
    </lineage>
</organism>
<dbReference type="InterPro" id="IPR001902">
    <property type="entry name" value="SLC26A/SulP_fam"/>
</dbReference>
<dbReference type="Proteomes" id="UP000623301">
    <property type="component" value="Unassembled WGS sequence"/>
</dbReference>
<proteinExistence type="predicted"/>
<feature type="transmembrane region" description="Helical" evidence="5">
    <location>
        <begin position="62"/>
        <end position="80"/>
    </location>
</feature>
<evidence type="ECO:0000259" key="6">
    <source>
        <dbReference type="Pfam" id="PF00916"/>
    </source>
</evidence>
<dbReference type="InterPro" id="IPR011547">
    <property type="entry name" value="SLC26A/SulP_dom"/>
</dbReference>
<feature type="transmembrane region" description="Helical" evidence="5">
    <location>
        <begin position="302"/>
        <end position="322"/>
    </location>
</feature>
<evidence type="ECO:0000256" key="5">
    <source>
        <dbReference type="SAM" id="Phobius"/>
    </source>
</evidence>
<dbReference type="RefSeq" id="WP_198841267.1">
    <property type="nucleotide sequence ID" value="NZ_JAEHFJ010000004.1"/>
</dbReference>
<evidence type="ECO:0000256" key="2">
    <source>
        <dbReference type="ARBA" id="ARBA00022692"/>
    </source>
</evidence>
<comment type="subcellular location">
    <subcellularLocation>
        <location evidence="1">Membrane</location>
        <topology evidence="1">Multi-pass membrane protein</topology>
    </subcellularLocation>
</comment>
<keyword evidence="2 5" id="KW-0812">Transmembrane</keyword>